<reference evidence="3 4" key="1">
    <citation type="submission" date="2020-01" db="EMBL/GenBank/DDBJ databases">
        <title>Genome analysis.</title>
        <authorList>
            <person name="Wu S."/>
            <person name="Wang G."/>
        </authorList>
    </citation>
    <scope>NUCLEOTIDE SEQUENCE [LARGE SCALE GENOMIC DNA]</scope>
    <source>
        <strain evidence="3 4">SYL130</strain>
    </source>
</reference>
<dbReference type="SUPFAM" id="SSF53300">
    <property type="entry name" value="vWA-like"/>
    <property type="match status" value="1"/>
</dbReference>
<evidence type="ECO:0000313" key="3">
    <source>
        <dbReference type="EMBL" id="NCI49912.1"/>
    </source>
</evidence>
<dbReference type="PANTHER" id="PTHR10166:SF37">
    <property type="entry name" value="STOLID, ISOFORM H"/>
    <property type="match status" value="1"/>
</dbReference>
<dbReference type="Pfam" id="PF00092">
    <property type="entry name" value="VWA"/>
    <property type="match status" value="1"/>
</dbReference>
<feature type="signal peptide" evidence="1">
    <location>
        <begin position="1"/>
        <end position="22"/>
    </location>
</feature>
<dbReference type="Gene3D" id="2.60.40.1120">
    <property type="entry name" value="Carboxypeptidase-like, regulatory domain"/>
    <property type="match status" value="1"/>
</dbReference>
<dbReference type="InterPro" id="IPR021908">
    <property type="entry name" value="YfbK_C"/>
</dbReference>
<dbReference type="CDD" id="cd01465">
    <property type="entry name" value="vWA_subgroup"/>
    <property type="match status" value="1"/>
</dbReference>
<keyword evidence="1" id="KW-0732">Signal</keyword>
<dbReference type="Pfam" id="PF12034">
    <property type="entry name" value="YfbK_C"/>
    <property type="match status" value="1"/>
</dbReference>
<dbReference type="InterPro" id="IPR036465">
    <property type="entry name" value="vWFA_dom_sf"/>
</dbReference>
<dbReference type="Pfam" id="PF12450">
    <property type="entry name" value="vWF_A"/>
    <property type="match status" value="1"/>
</dbReference>
<protein>
    <submittedName>
        <fullName evidence="3">DUF3520 domain-containing protein</fullName>
    </submittedName>
</protein>
<gene>
    <name evidence="3" type="ORF">GWC95_08265</name>
</gene>
<dbReference type="RefSeq" id="WP_161818237.1">
    <property type="nucleotide sequence ID" value="NZ_JAACJS010000012.1"/>
</dbReference>
<evidence type="ECO:0000256" key="1">
    <source>
        <dbReference type="SAM" id="SignalP"/>
    </source>
</evidence>
<evidence type="ECO:0000313" key="4">
    <source>
        <dbReference type="Proteomes" id="UP000753802"/>
    </source>
</evidence>
<organism evidence="3 4">
    <name type="scientific">Sediminibacterium roseum</name>
    <dbReference type="NCBI Taxonomy" id="1978412"/>
    <lineage>
        <taxon>Bacteria</taxon>
        <taxon>Pseudomonadati</taxon>
        <taxon>Bacteroidota</taxon>
        <taxon>Chitinophagia</taxon>
        <taxon>Chitinophagales</taxon>
        <taxon>Chitinophagaceae</taxon>
        <taxon>Sediminibacterium</taxon>
    </lineage>
</organism>
<proteinExistence type="predicted"/>
<dbReference type="InterPro" id="IPR008969">
    <property type="entry name" value="CarboxyPept-like_regulatory"/>
</dbReference>
<dbReference type="EMBL" id="JAACJS010000012">
    <property type="protein sequence ID" value="NCI49912.1"/>
    <property type="molecule type" value="Genomic_DNA"/>
</dbReference>
<dbReference type="InterPro" id="IPR002035">
    <property type="entry name" value="VWF_A"/>
</dbReference>
<comment type="caution">
    <text evidence="3">The sequence shown here is derived from an EMBL/GenBank/DDBJ whole genome shotgun (WGS) entry which is preliminary data.</text>
</comment>
<accession>A0ABW9ZU67</accession>
<dbReference type="Proteomes" id="UP000753802">
    <property type="component" value="Unassembled WGS sequence"/>
</dbReference>
<dbReference type="InterPro" id="IPR022156">
    <property type="entry name" value="Uncharacterised_YfbK_N"/>
</dbReference>
<evidence type="ECO:0000259" key="2">
    <source>
        <dbReference type="PROSITE" id="PS50234"/>
    </source>
</evidence>
<name>A0ABW9ZU67_9BACT</name>
<dbReference type="Gene3D" id="3.40.50.410">
    <property type="entry name" value="von Willebrand factor, type A domain"/>
    <property type="match status" value="1"/>
</dbReference>
<dbReference type="InterPro" id="IPR051173">
    <property type="entry name" value="Ca_channel_alpha-2/delta"/>
</dbReference>
<dbReference type="PANTHER" id="PTHR10166">
    <property type="entry name" value="VOLTAGE-DEPENDENT CALCIUM CHANNEL SUBUNIT ALPHA-2/DELTA-RELATED"/>
    <property type="match status" value="1"/>
</dbReference>
<feature type="chain" id="PRO_5046560635" evidence="1">
    <location>
        <begin position="23"/>
        <end position="651"/>
    </location>
</feature>
<dbReference type="SMART" id="SM00327">
    <property type="entry name" value="VWA"/>
    <property type="match status" value="1"/>
</dbReference>
<dbReference type="PROSITE" id="PS50234">
    <property type="entry name" value="VWFA"/>
    <property type="match status" value="1"/>
</dbReference>
<dbReference type="Pfam" id="PF13715">
    <property type="entry name" value="CarbopepD_reg_2"/>
    <property type="match status" value="1"/>
</dbReference>
<dbReference type="SUPFAM" id="SSF49464">
    <property type="entry name" value="Carboxypeptidase regulatory domain-like"/>
    <property type="match status" value="1"/>
</dbReference>
<keyword evidence="4" id="KW-1185">Reference proteome</keyword>
<feature type="domain" description="VWFA" evidence="2">
    <location>
        <begin position="274"/>
        <end position="452"/>
    </location>
</feature>
<sequence>MKRFFLFCLLLLVMATGFTRFARTISGTITDDAGNPVIAQILIKGTQKTVVCSPAGSFNIEITGDQTVLVISAAGYQTRELKVGKQKKLTIKLQPVDVSLNEVVITASAAPLRKSIAGNAAAVNNNRSYFAKGNVVPGAVSDLYTARGVAPFKQKEYRFAERDRFDREGYDHIIENPFMAVTDNPLSTFSIDVDAASYSNVRRILKSGRLPEEGAVRIEEMINYFSYDYAQPTGKDPFAVHTEIAVCPWNKEHQLALVGLQGKKIDASALPPSNLTFLIDVSGSMAVDNKLPLVKSSLKLLVDQLRPQDNVSIVVYAGNAGLVLPPTEGDRKMAIKEAIDRLESGGSTAGGAGIKLAYEVAKKNYNKAGNNRVILCTDGDFNVGLSSDDALETLIEEERKSGVYLTVLGYGMGNYQDAKMQKLADKGNGNHAYIDDISEAKKVLINEFGGTLFTIAKDVKLQIEFNPAKVKGYRLIGYENRMLAKEDFNNDKKDAGEMGSGHTVTAIYELIPPGAAIPNAVGVDSLRYQVPLMAVSTTQRDLFSGELMHIKLRYKQPDSEVSTLLSHPVSGKPLAIEKASANFRFATAVASFGMLLRNSQYKGTATYRLIRSLAADAKGNDAEGYRKEFIDLVETASRLQKGRETASVEDY</sequence>